<dbReference type="EMBL" id="CP002404">
    <property type="protein sequence ID" value="ADU23870.1"/>
    <property type="molecule type" value="Genomic_DNA"/>
</dbReference>
<evidence type="ECO:0008006" key="3">
    <source>
        <dbReference type="Google" id="ProtNLM"/>
    </source>
</evidence>
<dbReference type="HOGENOM" id="CLU_020336_9_2_9"/>
<dbReference type="InterPro" id="IPR000639">
    <property type="entry name" value="Epox_hydrolase-like"/>
</dbReference>
<dbReference type="AlphaFoldDB" id="E6UJM4"/>
<dbReference type="PRINTS" id="PR00412">
    <property type="entry name" value="EPOXHYDRLASE"/>
</dbReference>
<organism evidence="1 2">
    <name type="scientific">Ruminococcus albus (strain ATCC 27210 / DSM 20455 / JCM 14654 / NCDO 2250 / 7)</name>
    <dbReference type="NCBI Taxonomy" id="697329"/>
    <lineage>
        <taxon>Bacteria</taxon>
        <taxon>Bacillati</taxon>
        <taxon>Bacillota</taxon>
        <taxon>Clostridia</taxon>
        <taxon>Eubacteriales</taxon>
        <taxon>Oscillospiraceae</taxon>
        <taxon>Ruminococcus</taxon>
    </lineage>
</organism>
<dbReference type="PANTHER" id="PTHR43798">
    <property type="entry name" value="MONOACYLGLYCEROL LIPASE"/>
    <property type="match status" value="1"/>
</dbReference>
<keyword evidence="1" id="KW-0614">Plasmid</keyword>
<sequence length="277" mass="32157">MKAKFRKDLEFVKINGHKLHIFRCGDANKPKLVFMSGSGTVAPIYDFKVLYKKLLDDYRIIVIEKFGYGYSDLYECPCDIDSVVSYQKQALKMIGEKAPYILLPHSMSGIEAIRWKQMYPDDIKAIIGLDMATPLTYMEWGNKEIHKRLELMRRLKKLNNLGLMFWYPISKRELNKDEIQQHNLLKRRNLMNNCYVNEAMQVLKNAKIVARAGKAECPTLMFVSDGKQTSPNWISNEQKYAKSVNAETVFLNCGHYIHYYESDKISSKIKAFLSKLA</sequence>
<dbReference type="Gene3D" id="3.40.50.1820">
    <property type="entry name" value="alpha/beta hydrolase"/>
    <property type="match status" value="1"/>
</dbReference>
<dbReference type="PANTHER" id="PTHR43798:SF33">
    <property type="entry name" value="HYDROLASE, PUTATIVE (AFU_ORTHOLOGUE AFUA_2G14860)-RELATED"/>
    <property type="match status" value="1"/>
</dbReference>
<protein>
    <recommendedName>
        <fullName evidence="3">Pimeloyl-ACP methyl ester carboxylesterase</fullName>
    </recommendedName>
</protein>
<evidence type="ECO:0000313" key="2">
    <source>
        <dbReference type="Proteomes" id="UP000006919"/>
    </source>
</evidence>
<reference evidence="2" key="1">
    <citation type="journal article" date="2011" name="J. Bacteriol.">
        <title>Complete genome of the cellulolytic ruminal bacterium Ruminococcus albus 7.</title>
        <authorList>
            <person name="Suen G."/>
            <person name="Stevenson D.M."/>
            <person name="Bruce D.C."/>
            <person name="Chertkov O."/>
            <person name="Copeland A."/>
            <person name="Cheng J.F."/>
            <person name="Detter C."/>
            <person name="Detter J.C."/>
            <person name="Goodwin L.A."/>
            <person name="Han C.S."/>
            <person name="Hauser L.J."/>
            <person name="Ivanova N.N."/>
            <person name="Kyrpides N.C."/>
            <person name="Land M.L."/>
            <person name="Lapidus A."/>
            <person name="Lucas S."/>
            <person name="Ovchinnikova G."/>
            <person name="Pitluck S."/>
            <person name="Tapia R."/>
            <person name="Woyke T."/>
            <person name="Boyum J."/>
            <person name="Mead D."/>
            <person name="Weimer P.J."/>
        </authorList>
    </citation>
    <scope>NUCLEOTIDE SEQUENCE [LARGE SCALE GENOMIC DNA]</scope>
    <source>
        <strain evidence="2">ATCC 27210 / DSM 20455 / JCM 14654 / NCDO 2250 / 7</strain>
        <plasmid evidence="2">pRUMAL01</plasmid>
    </source>
</reference>
<dbReference type="InterPro" id="IPR029058">
    <property type="entry name" value="AB_hydrolase_fold"/>
</dbReference>
<dbReference type="GO" id="GO:0016020">
    <property type="term" value="C:membrane"/>
    <property type="evidence" value="ECO:0007669"/>
    <property type="project" value="TreeGrafter"/>
</dbReference>
<accession>E6UJM4</accession>
<dbReference type="OrthoDB" id="1817159at2"/>
<evidence type="ECO:0000313" key="1">
    <source>
        <dbReference type="EMBL" id="ADU23870.1"/>
    </source>
</evidence>
<dbReference type="InterPro" id="IPR050266">
    <property type="entry name" value="AB_hydrolase_sf"/>
</dbReference>
<dbReference type="RefSeq" id="WP_013483420.1">
    <property type="nucleotide sequence ID" value="NC_014824.1"/>
</dbReference>
<dbReference type="KEGG" id="ral:Rumal_3417"/>
<proteinExistence type="predicted"/>
<gene>
    <name evidence="1" type="ordered locus">Rumal_3417</name>
</gene>
<dbReference type="GO" id="GO:0003824">
    <property type="term" value="F:catalytic activity"/>
    <property type="evidence" value="ECO:0007669"/>
    <property type="project" value="InterPro"/>
</dbReference>
<dbReference type="eggNOG" id="COG0596">
    <property type="taxonomic scope" value="Bacteria"/>
</dbReference>
<dbReference type="Proteomes" id="UP000006919">
    <property type="component" value="Plasmid pRUMAL01"/>
</dbReference>
<name>E6UJM4_RUMA7</name>
<geneLocation type="plasmid" evidence="1 2">
    <name>pRUMAL01</name>
</geneLocation>
<dbReference type="SUPFAM" id="SSF53474">
    <property type="entry name" value="alpha/beta-Hydrolases"/>
    <property type="match status" value="1"/>
</dbReference>